<dbReference type="GO" id="GO:0014069">
    <property type="term" value="C:postsynaptic density"/>
    <property type="evidence" value="ECO:0007669"/>
    <property type="project" value="TreeGrafter"/>
</dbReference>
<dbReference type="Pfam" id="PF12796">
    <property type="entry name" value="Ank_2"/>
    <property type="match status" value="1"/>
</dbReference>
<feature type="non-terminal residue" evidence="3">
    <location>
        <position position="148"/>
    </location>
</feature>
<dbReference type="GO" id="GO:0043197">
    <property type="term" value="C:dendritic spine"/>
    <property type="evidence" value="ECO:0007669"/>
    <property type="project" value="TreeGrafter"/>
</dbReference>
<dbReference type="Gene3D" id="1.25.40.20">
    <property type="entry name" value="Ankyrin repeat-containing domain"/>
    <property type="match status" value="1"/>
</dbReference>
<dbReference type="PANTHER" id="PTHR24135">
    <property type="entry name" value="SH3 AND MULTIPLE ANKYRIN REPEAT DOMAINS PROTEIN"/>
    <property type="match status" value="1"/>
</dbReference>
<accession>A0A816GZS6</accession>
<reference evidence="3" key="1">
    <citation type="submission" date="2021-02" db="EMBL/GenBank/DDBJ databases">
        <authorList>
            <person name="Nowell W R."/>
        </authorList>
    </citation>
    <scope>NUCLEOTIDE SEQUENCE</scope>
</reference>
<dbReference type="GO" id="GO:0045211">
    <property type="term" value="C:postsynaptic membrane"/>
    <property type="evidence" value="ECO:0007669"/>
    <property type="project" value="TreeGrafter"/>
</dbReference>
<evidence type="ECO:0000256" key="1">
    <source>
        <dbReference type="PROSITE-ProRule" id="PRU00023"/>
    </source>
</evidence>
<gene>
    <name evidence="3" type="ORF">JXQ802_LOCUS59216</name>
    <name evidence="2" type="ORF">PYM288_LOCUS42556</name>
</gene>
<protein>
    <submittedName>
        <fullName evidence="3">Uncharacterized protein</fullName>
    </submittedName>
</protein>
<comment type="caution">
    <text evidence="3">The sequence shown here is derived from an EMBL/GenBank/DDBJ whole genome shotgun (WGS) entry which is preliminary data.</text>
</comment>
<evidence type="ECO:0000313" key="4">
    <source>
        <dbReference type="Proteomes" id="UP000663870"/>
    </source>
</evidence>
<dbReference type="InterPro" id="IPR051569">
    <property type="entry name" value="SHANK"/>
</dbReference>
<dbReference type="InterPro" id="IPR002110">
    <property type="entry name" value="Ankyrin_rpt"/>
</dbReference>
<dbReference type="PANTHER" id="PTHR24135:SF28">
    <property type="entry name" value="LD13733P"/>
    <property type="match status" value="1"/>
</dbReference>
<dbReference type="EMBL" id="CAJNOH010016415">
    <property type="protein sequence ID" value="CAF1570719.1"/>
    <property type="molecule type" value="Genomic_DNA"/>
</dbReference>
<dbReference type="AlphaFoldDB" id="A0A816GZS6"/>
<keyword evidence="4" id="KW-1185">Reference proteome</keyword>
<keyword evidence="1" id="KW-0040">ANK repeat</keyword>
<feature type="repeat" description="ANK" evidence="1">
    <location>
        <begin position="106"/>
        <end position="138"/>
    </location>
</feature>
<dbReference type="SMART" id="SM00248">
    <property type="entry name" value="ANK"/>
    <property type="match status" value="4"/>
</dbReference>
<evidence type="ECO:0000313" key="3">
    <source>
        <dbReference type="EMBL" id="CAF1681364.1"/>
    </source>
</evidence>
<dbReference type="Pfam" id="PF00023">
    <property type="entry name" value="Ank"/>
    <property type="match status" value="1"/>
</dbReference>
<dbReference type="InterPro" id="IPR036770">
    <property type="entry name" value="Ankyrin_rpt-contain_sf"/>
</dbReference>
<dbReference type="EMBL" id="CAJNOL010018371">
    <property type="protein sequence ID" value="CAF1681364.1"/>
    <property type="molecule type" value="Genomic_DNA"/>
</dbReference>
<dbReference type="GO" id="GO:0035255">
    <property type="term" value="F:ionotropic glutamate receptor binding"/>
    <property type="evidence" value="ECO:0007669"/>
    <property type="project" value="TreeGrafter"/>
</dbReference>
<sequence length="148" mass="16419">ALTPLHKSAIYSRKEAIVTLLELGASPNVYDEKTLTPLYHSILNKQIESNVDSSYCCLLLLQDHSIVDCHDDSLSTELHQACRLGLVQHVEHLLFYRADMNAMNIGGNTPLHICAATNQEACARVLLFRGADTNIVNKSNQTPYELAL</sequence>
<proteinExistence type="predicted"/>
<organism evidence="3 4">
    <name type="scientific">Rotaria sordida</name>
    <dbReference type="NCBI Taxonomy" id="392033"/>
    <lineage>
        <taxon>Eukaryota</taxon>
        <taxon>Metazoa</taxon>
        <taxon>Spiralia</taxon>
        <taxon>Gnathifera</taxon>
        <taxon>Rotifera</taxon>
        <taxon>Eurotatoria</taxon>
        <taxon>Bdelloidea</taxon>
        <taxon>Philodinida</taxon>
        <taxon>Philodinidae</taxon>
        <taxon>Rotaria</taxon>
    </lineage>
</organism>
<dbReference type="PROSITE" id="PS50297">
    <property type="entry name" value="ANK_REP_REGION"/>
    <property type="match status" value="2"/>
</dbReference>
<dbReference type="Proteomes" id="UP000663870">
    <property type="component" value="Unassembled WGS sequence"/>
</dbReference>
<evidence type="ECO:0000313" key="2">
    <source>
        <dbReference type="EMBL" id="CAF1570719.1"/>
    </source>
</evidence>
<feature type="non-terminal residue" evidence="3">
    <location>
        <position position="1"/>
    </location>
</feature>
<dbReference type="SUPFAM" id="SSF48403">
    <property type="entry name" value="Ankyrin repeat"/>
    <property type="match status" value="1"/>
</dbReference>
<name>A0A816GZS6_9BILA</name>
<dbReference type="GO" id="GO:0030160">
    <property type="term" value="F:synaptic receptor adaptor activity"/>
    <property type="evidence" value="ECO:0007669"/>
    <property type="project" value="TreeGrafter"/>
</dbReference>
<dbReference type="Proteomes" id="UP000663854">
    <property type="component" value="Unassembled WGS sequence"/>
</dbReference>
<feature type="repeat" description="ANK" evidence="1">
    <location>
        <begin position="1"/>
        <end position="32"/>
    </location>
</feature>
<dbReference type="PROSITE" id="PS50088">
    <property type="entry name" value="ANK_REPEAT"/>
    <property type="match status" value="2"/>
</dbReference>